<dbReference type="Pfam" id="PF25390">
    <property type="entry name" value="WD40_RLD"/>
    <property type="match status" value="1"/>
</dbReference>
<dbReference type="InterPro" id="IPR000408">
    <property type="entry name" value="Reg_chr_condens"/>
</dbReference>
<feature type="repeat" description="RCC1" evidence="2">
    <location>
        <begin position="134"/>
        <end position="185"/>
    </location>
</feature>
<evidence type="ECO:0000256" key="1">
    <source>
        <dbReference type="ARBA" id="ARBA00022737"/>
    </source>
</evidence>
<sequence>MPPKKKRPEENSPEPECKKTRVEIETEQEEEQREDETQTKSANNGEENSVSKEISNDDPGKKRLNASEECGTLLICGNTNWDLAGRKEMPKSAKNGGGPILWEPHLISSLDGIRIRHIASGPSACHSIIITESGTAMSFGRNDKGQLGHGNTERCDKPTVIERLKYYKIVQASCGKSHSLVLTDDGRVFGFGENKLAQLGQGHQKAVLPHPMQVMHPNNKSIVKVFCGAEFSMLLDEEKNVYSFGSPEHGQLGHNTDGQYIVSSNKLGYQCEVLPRKINVFVERSKDGFVNVIENVKVEDLVCGNHHSMVFDDQGRVFTWGFGGYGRLGHQQPKDEHLPRLLTYFVNRATPTSIFAGSTYSMAICQGQLYFWGQTKLSGEASMYPKPVQDLCGWKVRSVGCSKTSIVVAADESVVSWGPSPTNGELGYGLKKGGFKSSTNPKIVEPLDGIYIHTVTCGLGHTLFIARDDSPEDKEDIKKLPVYEPGGP</sequence>
<dbReference type="PANTHER" id="PTHR46207:SF1">
    <property type="entry name" value="PROTEIN RCC2"/>
    <property type="match status" value="1"/>
</dbReference>
<dbReference type="PROSITE" id="PS00626">
    <property type="entry name" value="RCC1_2"/>
    <property type="match status" value="2"/>
</dbReference>
<dbReference type="RefSeq" id="XP_031554442.1">
    <property type="nucleotide sequence ID" value="XM_031698582.1"/>
</dbReference>
<dbReference type="PRINTS" id="PR00633">
    <property type="entry name" value="RCCNDNSATION"/>
</dbReference>
<feature type="repeat" description="RCC1" evidence="2">
    <location>
        <begin position="239"/>
        <end position="314"/>
    </location>
</feature>
<feature type="repeat" description="RCC1" evidence="2">
    <location>
        <begin position="186"/>
        <end position="238"/>
    </location>
</feature>
<organism evidence="5 6">
    <name type="scientific">Actinia tenebrosa</name>
    <name type="common">Australian red waratah sea anemone</name>
    <dbReference type="NCBI Taxonomy" id="6105"/>
    <lineage>
        <taxon>Eukaryota</taxon>
        <taxon>Metazoa</taxon>
        <taxon>Cnidaria</taxon>
        <taxon>Anthozoa</taxon>
        <taxon>Hexacorallia</taxon>
        <taxon>Actiniaria</taxon>
        <taxon>Actiniidae</taxon>
        <taxon>Actinia</taxon>
    </lineage>
</organism>
<dbReference type="AlphaFoldDB" id="A0A6P8HP86"/>
<feature type="compositionally biased region" description="Basic and acidic residues" evidence="3">
    <location>
        <begin position="7"/>
        <end position="24"/>
    </location>
</feature>
<dbReference type="InterPro" id="IPR028641">
    <property type="entry name" value="RCC2"/>
</dbReference>
<evidence type="ECO:0000313" key="6">
    <source>
        <dbReference type="RefSeq" id="XP_031554442.1"/>
    </source>
</evidence>
<accession>A0A6P8HP86</accession>
<reference evidence="6" key="1">
    <citation type="submission" date="2025-08" db="UniProtKB">
        <authorList>
            <consortium name="RefSeq"/>
        </authorList>
    </citation>
    <scope>IDENTIFICATION</scope>
    <source>
        <tissue evidence="6">Tentacle</tissue>
    </source>
</reference>
<keyword evidence="1" id="KW-0677">Repeat</keyword>
<evidence type="ECO:0000256" key="2">
    <source>
        <dbReference type="PROSITE-ProRule" id="PRU00235"/>
    </source>
</evidence>
<feature type="repeat" description="RCC1" evidence="2">
    <location>
        <begin position="412"/>
        <end position="468"/>
    </location>
</feature>
<dbReference type="InterPro" id="IPR009091">
    <property type="entry name" value="RCC1/BLIP-II"/>
</dbReference>
<feature type="region of interest" description="Disordered" evidence="3">
    <location>
        <begin position="1"/>
        <end position="64"/>
    </location>
</feature>
<evidence type="ECO:0000313" key="5">
    <source>
        <dbReference type="Proteomes" id="UP000515163"/>
    </source>
</evidence>
<feature type="domain" description="RCC1-like" evidence="4">
    <location>
        <begin position="73"/>
        <end position="464"/>
    </location>
</feature>
<dbReference type="KEGG" id="aten:116291412"/>
<name>A0A6P8HP86_ACTTE</name>
<dbReference type="PANTHER" id="PTHR46207">
    <property type="entry name" value="PROTEIN RCC2"/>
    <property type="match status" value="1"/>
</dbReference>
<dbReference type="InterPro" id="IPR058923">
    <property type="entry name" value="RCC1-like_dom"/>
</dbReference>
<evidence type="ECO:0000259" key="4">
    <source>
        <dbReference type="Pfam" id="PF25390"/>
    </source>
</evidence>
<keyword evidence="5" id="KW-1185">Reference proteome</keyword>
<dbReference type="Proteomes" id="UP000515163">
    <property type="component" value="Unplaced"/>
</dbReference>
<dbReference type="GO" id="GO:0031267">
    <property type="term" value="F:small GTPase binding"/>
    <property type="evidence" value="ECO:0007669"/>
    <property type="project" value="TreeGrafter"/>
</dbReference>
<feature type="compositionally biased region" description="Polar residues" evidence="3">
    <location>
        <begin position="40"/>
        <end position="53"/>
    </location>
</feature>
<dbReference type="GO" id="GO:0016020">
    <property type="term" value="C:membrane"/>
    <property type="evidence" value="ECO:0007669"/>
    <property type="project" value="TreeGrafter"/>
</dbReference>
<dbReference type="OrthoDB" id="297375at2759"/>
<dbReference type="GeneID" id="116291412"/>
<dbReference type="PROSITE" id="PS50012">
    <property type="entry name" value="RCC1_3"/>
    <property type="match status" value="5"/>
</dbReference>
<feature type="compositionally biased region" description="Acidic residues" evidence="3">
    <location>
        <begin position="25"/>
        <end position="34"/>
    </location>
</feature>
<feature type="repeat" description="RCC1" evidence="2">
    <location>
        <begin position="315"/>
        <end position="367"/>
    </location>
</feature>
<evidence type="ECO:0000256" key="3">
    <source>
        <dbReference type="SAM" id="MobiDB-lite"/>
    </source>
</evidence>
<proteinExistence type="predicted"/>
<protein>
    <submittedName>
        <fullName evidence="6">Protein RCC2-like</fullName>
    </submittedName>
</protein>
<dbReference type="FunCoup" id="A0A6P8HP86">
    <property type="interactions" value="1694"/>
</dbReference>
<dbReference type="SUPFAM" id="SSF50985">
    <property type="entry name" value="RCC1/BLIP-II"/>
    <property type="match status" value="1"/>
</dbReference>
<gene>
    <name evidence="6" type="primary">LOC116291412</name>
</gene>
<dbReference type="InParanoid" id="A0A6P8HP86"/>
<dbReference type="Gene3D" id="2.130.10.30">
    <property type="entry name" value="Regulator of chromosome condensation 1/beta-lactamase-inhibitor protein II"/>
    <property type="match status" value="2"/>
</dbReference>